<evidence type="ECO:0000256" key="1">
    <source>
        <dbReference type="SAM" id="MobiDB-lite"/>
    </source>
</evidence>
<reference evidence="3 4" key="1">
    <citation type="journal article" date="2018" name="Sci. Rep.">
        <title>A complete Leishmania donovani reference genome identifies novel genetic variations associated with virulence.</title>
        <authorList>
            <person name="Lypaczewski P."/>
            <person name="Hoshizaki J."/>
            <person name="Zhang W.-W."/>
            <person name="McCall L.-I."/>
            <person name="Torcivia-Rodriguez J."/>
            <person name="Simonyan V."/>
            <person name="Kaur A."/>
            <person name="Dewar K."/>
            <person name="Matlashewski G."/>
        </authorList>
    </citation>
    <scope>NUCLEOTIDE SEQUENCE [LARGE SCALE GENOMIC DNA]</scope>
    <source>
        <strain evidence="3 4">LdCL</strain>
    </source>
</reference>
<dbReference type="OrthoDB" id="269986at2759"/>
<dbReference type="VEuPathDB" id="TriTrypDB:LdBPK_280960.1"/>
<dbReference type="VEuPathDB" id="TriTrypDB:LDHU3_28.1140"/>
<evidence type="ECO:0000313" key="3">
    <source>
        <dbReference type="EMBL" id="AYU80246.1"/>
    </source>
</evidence>
<dbReference type="EMBL" id="CP029527">
    <property type="protein sequence ID" value="AYU80246.1"/>
    <property type="molecule type" value="Genomic_DNA"/>
</dbReference>
<keyword evidence="2" id="KW-0812">Transmembrane</keyword>
<feature type="compositionally biased region" description="Low complexity" evidence="1">
    <location>
        <begin position="178"/>
        <end position="189"/>
    </location>
</feature>
<name>A0A3S7X1B3_LEIDO</name>
<dbReference type="Proteomes" id="UP000274082">
    <property type="component" value="Chromosome 28"/>
</dbReference>
<evidence type="ECO:0000256" key="2">
    <source>
        <dbReference type="SAM" id="Phobius"/>
    </source>
</evidence>
<accession>A0A3S7X1B3</accession>
<keyword evidence="2" id="KW-1133">Transmembrane helix</keyword>
<gene>
    <name evidence="3" type="ORF">LdCL_280014200</name>
</gene>
<evidence type="ECO:0000313" key="4">
    <source>
        <dbReference type="Proteomes" id="UP000274082"/>
    </source>
</evidence>
<dbReference type="VEuPathDB" id="TriTrypDB:LdCL_280014200"/>
<sequence length="578" mass="62284">MLLSAVTGRLYGLAKGLAKVYLHNETVDLTQEMLLADSIPGAAEAFIGAASADGRALLADFVVVLGALIIVVALPSCLVRFFCWLCIGTSIKASSIEKVHAHKKSHQIQSQRERAEHKRRRNKVEEKASAPAQQNLPQVSEVLSKMHQNQESGAAKSGGKGKQGAAGKPKESAIAAPAQQQLLQQQEAEFTATSRRTPQDTRAAPKSILRGFPEVDILLTSPGQSYLLIGCRSKRKASLYPQSDAAAFMERGKELQERHFTDVNAVVTTAVGLEKKAEIYAAQFSMDDTRLIAGERFTDTFVCFSVSGRTNVNLTQLWSMKLPDHRLVSSVPRWSVLGQDSLLSIVDQTAEVEVITRSAAKTSTAHKDKFKVGSALAWAVCDDRIALGGSFLREPRLSRVVQRADSGSITLEPVAVLPNAAKLRVSALAFVAPGAPAFNTRSYMIVFLENGIGTIYDVQTPSTQNTPQAVSGFADTDYAGHRVDAPLCILTAVRGQAYHEVLRIALLRGPNVTVYEQSGKADGGNFQMVRVADLYDVQEGDAVKHAAFLQNGLGLATSGHADGRHVRMFTLPSPGKAA</sequence>
<organism evidence="3 4">
    <name type="scientific">Leishmania donovani</name>
    <dbReference type="NCBI Taxonomy" id="5661"/>
    <lineage>
        <taxon>Eukaryota</taxon>
        <taxon>Discoba</taxon>
        <taxon>Euglenozoa</taxon>
        <taxon>Kinetoplastea</taxon>
        <taxon>Metakinetoplastina</taxon>
        <taxon>Trypanosomatida</taxon>
        <taxon>Trypanosomatidae</taxon>
        <taxon>Leishmaniinae</taxon>
        <taxon>Leishmania</taxon>
    </lineage>
</organism>
<feature type="region of interest" description="Disordered" evidence="1">
    <location>
        <begin position="102"/>
        <end position="205"/>
    </location>
</feature>
<keyword evidence="2" id="KW-0472">Membrane</keyword>
<keyword evidence="4" id="KW-1185">Reference proteome</keyword>
<dbReference type="AlphaFoldDB" id="A0A3S7X1B3"/>
<feature type="transmembrane region" description="Helical" evidence="2">
    <location>
        <begin position="61"/>
        <end position="87"/>
    </location>
</feature>
<protein>
    <submittedName>
        <fullName evidence="3">Uncharacterized protein</fullName>
    </submittedName>
</protein>
<proteinExistence type="predicted"/>